<dbReference type="GO" id="GO:0003676">
    <property type="term" value="F:nucleic acid binding"/>
    <property type="evidence" value="ECO:0007669"/>
    <property type="project" value="InterPro"/>
</dbReference>
<dbReference type="InterPro" id="IPR001604">
    <property type="entry name" value="Endo_G_ENPP1-like_dom"/>
</dbReference>
<dbReference type="Pfam" id="PF13930">
    <property type="entry name" value="Endonuclea_NS_2"/>
    <property type="match status" value="1"/>
</dbReference>
<dbReference type="AlphaFoldDB" id="A0A2A5RMJ8"/>
<evidence type="ECO:0000259" key="2">
    <source>
        <dbReference type="SMART" id="SM00892"/>
    </source>
</evidence>
<dbReference type="Gene3D" id="3.40.570.10">
    <property type="entry name" value="Extracellular Endonuclease, subunit A"/>
    <property type="match status" value="1"/>
</dbReference>
<dbReference type="SMART" id="SM00892">
    <property type="entry name" value="Endonuclease_NS"/>
    <property type="match status" value="1"/>
</dbReference>
<name>A0A2A5RMJ8_9LACT</name>
<dbReference type="InterPro" id="IPR044927">
    <property type="entry name" value="Endonuclea_NS_2"/>
</dbReference>
<reference evidence="3 4" key="1">
    <citation type="submission" date="2014-12" db="EMBL/GenBank/DDBJ databases">
        <title>Draft genome sequences of 10 type strains of Lactococcus.</title>
        <authorList>
            <person name="Sun Z."/>
            <person name="Zhong Z."/>
            <person name="Liu W."/>
            <person name="Zhang W."/>
            <person name="Zhang H."/>
        </authorList>
    </citation>
    <scope>NUCLEOTIDE SEQUENCE [LARGE SCALE GENOMIC DNA]</scope>
    <source>
        <strain evidence="3 4">JCM 16395</strain>
    </source>
</reference>
<dbReference type="STRING" id="1291764.GCA_001311235_00965"/>
<protein>
    <recommendedName>
        <fullName evidence="2">DNA/RNA non-specific endonuclease/pyrophosphatase/phosphodiesterase domain-containing protein</fullName>
    </recommendedName>
</protein>
<evidence type="ECO:0000313" key="3">
    <source>
        <dbReference type="EMBL" id="PCS00572.1"/>
    </source>
</evidence>
<dbReference type="Proteomes" id="UP000218181">
    <property type="component" value="Unassembled WGS sequence"/>
</dbReference>
<keyword evidence="1" id="KW-1133">Transmembrane helix</keyword>
<dbReference type="InterPro" id="IPR044929">
    <property type="entry name" value="DNA/RNA_non-sp_Endonuclease_sf"/>
</dbReference>
<feature type="transmembrane region" description="Helical" evidence="1">
    <location>
        <begin position="12"/>
        <end position="28"/>
    </location>
</feature>
<feature type="domain" description="DNA/RNA non-specific endonuclease/pyrophosphatase/phosphodiesterase" evidence="2">
    <location>
        <begin position="57"/>
        <end position="254"/>
    </location>
</feature>
<dbReference type="GO" id="GO:0016787">
    <property type="term" value="F:hydrolase activity"/>
    <property type="evidence" value="ECO:0007669"/>
    <property type="project" value="InterPro"/>
</dbReference>
<proteinExistence type="predicted"/>
<keyword evidence="1" id="KW-0472">Membrane</keyword>
<accession>A0A2A5RMJ8</accession>
<evidence type="ECO:0000256" key="1">
    <source>
        <dbReference type="SAM" id="Phobius"/>
    </source>
</evidence>
<organism evidence="3 4">
    <name type="scientific">Lactococcus fujiensis JCM 16395</name>
    <dbReference type="NCBI Taxonomy" id="1291764"/>
    <lineage>
        <taxon>Bacteria</taxon>
        <taxon>Bacillati</taxon>
        <taxon>Bacillota</taxon>
        <taxon>Bacilli</taxon>
        <taxon>Lactobacillales</taxon>
        <taxon>Streptococcaceae</taxon>
        <taxon>Lactococcus</taxon>
    </lineage>
</organism>
<keyword evidence="4" id="KW-1185">Reference proteome</keyword>
<keyword evidence="1" id="KW-0812">Transmembrane</keyword>
<gene>
    <name evidence="3" type="ORF">RT41_GL000954</name>
</gene>
<comment type="caution">
    <text evidence="3">The sequence shown here is derived from an EMBL/GenBank/DDBJ whole genome shotgun (WGS) entry which is preliminary data.</text>
</comment>
<dbReference type="OrthoDB" id="9783680at2"/>
<evidence type="ECO:0000313" key="4">
    <source>
        <dbReference type="Proteomes" id="UP000218181"/>
    </source>
</evidence>
<dbReference type="GO" id="GO:0046872">
    <property type="term" value="F:metal ion binding"/>
    <property type="evidence" value="ECO:0007669"/>
    <property type="project" value="InterPro"/>
</dbReference>
<sequence>MNKHRKNKKSLINTLFIIVIAIIGYFATQNIDQKNTTSTPDTKIVLSNSIEQRPLTFKNERQMVVAPLDSLGRAVNAHIQLKNSQEPKVKREPLTVDPVGWHNYNFYYKSNSGKVEKAWLMSRGHLVGYQFSGLNNEKRNLVPEPAWFNAGNYNGMNDSNTASMLYYENRLDSWLANHPHYYLDYQVTPLYKGNELIPRQIRLAYVGLDQNGRTIPIKLGGGREKVGTAQTTLVTLDNVSPNAIINYATGTATNTVKKGY</sequence>
<dbReference type="EMBL" id="JXJU01000003">
    <property type="protein sequence ID" value="PCS00572.1"/>
    <property type="molecule type" value="Genomic_DNA"/>
</dbReference>